<dbReference type="PATRIC" id="fig|1440762.4.peg.440"/>
<dbReference type="SUPFAM" id="SSF46458">
    <property type="entry name" value="Globin-like"/>
    <property type="match status" value="1"/>
</dbReference>
<dbReference type="GO" id="GO:0019825">
    <property type="term" value="F:oxygen binding"/>
    <property type="evidence" value="ECO:0007669"/>
    <property type="project" value="InterPro"/>
</dbReference>
<comment type="caution">
    <text evidence="1">The sequence shown here is derived from an EMBL/GenBank/DDBJ whole genome shotgun (WGS) entry which is preliminary data.</text>
</comment>
<dbReference type="RefSeq" id="WP_046970855.1">
    <property type="nucleotide sequence ID" value="NZ_JPLA01000013.1"/>
</dbReference>
<dbReference type="OrthoDB" id="25954at2"/>
<name>A0A0G9H4X0_9GAMM</name>
<dbReference type="AlphaFoldDB" id="A0A0G9H4X0"/>
<dbReference type="Proteomes" id="UP000035481">
    <property type="component" value="Unassembled WGS sequence"/>
</dbReference>
<dbReference type="InterPro" id="IPR012292">
    <property type="entry name" value="Globin/Proto"/>
</dbReference>
<dbReference type="GO" id="GO:0020037">
    <property type="term" value="F:heme binding"/>
    <property type="evidence" value="ECO:0007669"/>
    <property type="project" value="InterPro"/>
</dbReference>
<dbReference type="Gene3D" id="1.10.490.10">
    <property type="entry name" value="Globins"/>
    <property type="match status" value="1"/>
</dbReference>
<protein>
    <submittedName>
        <fullName evidence="1">Preprotein translocase subunit TatC</fullName>
    </submittedName>
</protein>
<evidence type="ECO:0000313" key="1">
    <source>
        <dbReference type="EMBL" id="KLD64875.1"/>
    </source>
</evidence>
<dbReference type="InterPro" id="IPR009050">
    <property type="entry name" value="Globin-like_sf"/>
</dbReference>
<dbReference type="EMBL" id="JPLA01000013">
    <property type="protein sequence ID" value="KLD64875.1"/>
    <property type="molecule type" value="Genomic_DNA"/>
</dbReference>
<evidence type="ECO:0000313" key="2">
    <source>
        <dbReference type="Proteomes" id="UP000035481"/>
    </source>
</evidence>
<dbReference type="STRING" id="1440762.Y882_05480"/>
<organism evidence="1 2">
    <name type="scientific">Dyella japonica DSM 16301</name>
    <dbReference type="NCBI Taxonomy" id="1440762"/>
    <lineage>
        <taxon>Bacteria</taxon>
        <taxon>Pseudomonadati</taxon>
        <taxon>Pseudomonadota</taxon>
        <taxon>Gammaproteobacteria</taxon>
        <taxon>Lysobacterales</taxon>
        <taxon>Rhodanobacteraceae</taxon>
        <taxon>Dyella</taxon>
    </lineage>
</organism>
<gene>
    <name evidence="1" type="ORF">Y882_05480</name>
</gene>
<sequence>MALFPAANEIGIATLVDRFYDKVRADEELGPVFNAAIHDWITHKQVLRDFWSSIVLRSGRYHGNPMGVHRALPAFGQQLFHRWLALWRETAREVFDASAAELFIGTAERVAQGLSMGIGHGRLNIDHPSRVLGPLHIAS</sequence>
<proteinExistence type="predicted"/>
<dbReference type="CDD" id="cd08916">
    <property type="entry name" value="TrHb3_P"/>
    <property type="match status" value="1"/>
</dbReference>
<accession>A0A0G9H4X0</accession>
<reference evidence="1 2" key="1">
    <citation type="journal article" date="2015" name="Antonie Van Leeuwenhoek">
        <title>A phylogenomic and molecular marker based taxonomic framework for the order Xanthomonadales: proposal to transfer the families Algiphilaceae and Solimonadaceae to the order Nevskiales ord. nov. and to create a new family within the order Xanthomonadales, the family Rhodanobacteraceae fam. nov., containing the genus Rhodanobacter and its closest relatives.</title>
        <authorList>
            <person name="Naushad S."/>
            <person name="Adeolu M."/>
            <person name="Wong S."/>
            <person name="Sohail M."/>
            <person name="Schellhorn H.E."/>
            <person name="Gupta R.S."/>
        </authorList>
    </citation>
    <scope>NUCLEOTIDE SEQUENCE [LARGE SCALE GENOMIC DNA]</scope>
    <source>
        <strain evidence="1 2">DSM 16301</strain>
    </source>
</reference>